<evidence type="ECO:0000313" key="11">
    <source>
        <dbReference type="Proteomes" id="UP001146120"/>
    </source>
</evidence>
<feature type="compositionally biased region" description="Low complexity" evidence="7">
    <location>
        <begin position="3241"/>
        <end position="3258"/>
    </location>
</feature>
<proteinExistence type="predicted"/>
<dbReference type="SUPFAM" id="SSF47576">
    <property type="entry name" value="Calponin-homology domain, CH-domain"/>
    <property type="match status" value="1"/>
</dbReference>
<feature type="compositionally biased region" description="Polar residues" evidence="7">
    <location>
        <begin position="921"/>
        <end position="930"/>
    </location>
</feature>
<sequence>MSSTSGAASTSVRPTSAALRVAAALQVAPTAIEFNSFEPNVCYVSSFTVRNTSSRMLRYRVMPPAHASPFKVLNAQGLDLARTPNPTVTIPPGLSIKYDIALQVPDAQDEGEMPQTASIIHDAFQLKGDDQSRIEVPLLARRAFPNFELDTSLCDLGLIVLTHRAANVVRMKNVGARKGWFDAEVLQSSSTTSSNTVTVTPARGVLQPQQDINLKVEVIGRELGNVRSVVRVRVREMEVGQDHEDALYNEDRACQTERLLDVCGKVVEHNVELVLKNGLEKVKSLYFGSLLSGESKSIETILRNNGPQPLFFQTTLTFGGNAASAGSNANSSSSNNNNSNAGGTTTEEDREAYERRKEMQVTPQEGRIEPFAEIPITFCYRPRQLDALSLLQTLKKIAEAEENWNESSNNHGALNGVPSITLNAFASIMCPELPLAQNLTFEMAGRVFLPRLEVSPPLIDFGDCKSHDRVDMLLSVKNMSGLPIQYRVPKIAQFTVKPSVGRLDVLQSQSLVVSFVPTQLGNFRNVLTITINGGIFEVPVHVQGNAAALGDVRNRALVGGTQALPKDFEPKYKFVLFEDAKQTKGTLTNKFNRIAPFEMAALNGTAAIDEFEFQGTNNTHLTYCVKELAKRAAHNASYHEFLAESRAKREEKKKRATGIKQTVSQARGYMGNNNADEDGGPATNDPNIGMDLQSGVEPRMLRLPPDLRKNPDPLWVNESLMGSGAGKSKMYFDENKFIKRKFKSAPATQAEIVDCSTTLDFDQLEQILCGPKTLHFGKLSVNGIAKKSLTVINNLPHNILVALHLSDQDGLDELAGKTLLKAQVIPPRTTAGFDLVFSSTKEQFFQKSMTYSINGVHMKQVTVVAEVAPIFVQLSSQELMFEFGHGDTSPSMSMELTLTNTSDSVAPFQWELLKPQAYSRPDSSASNGTAGPTPPERPVQVSAAAFTKPVFEIVPSSGSLKPTESLTCQVLFTPMLSMLSPANATSFHVFPVPGGHASRIANEFQLEVTGGKRALVKCKALVYDIKYTVKEKKLDFGTISIGMEKEKRITISNTIDPATSHRIVYSVSIEPVAVANALGISITPSMGSILPQDTTEVLVKICAHRPAVLENVYINLQVRGGKSMKIPVLGSVLIPDVKISQSVLDFADVILGVSVPRLVSLENNSAIPAALTMDLNSTLSPEFCVSMPQKLLARFEDASSIFMPVMDATTSNTESVNPPDNNPDQDMDAVCSKWQICIPANTTVSFNLLFTPTKEGSHEQILPIQFAGLNSKDMAVSRPPQITRKVVARAVAPRLLFSSSVINFHRCVITREGIRKVPYTKQLVLTNADESTLRWQVDTSKLRAAQVNSQQTKRNSSANAVIFHMAPEKGELAPGDEIKIRVSFLPMEAVEYVEEEIPLMVDEQFYINLSVSGVGIHPHLSFSENKILLPTVPLGIPSIAKFFIQSTGYDHLEINHRLPVDLSKAPISLHFPKGKIVSMACPKIPVEVRFLSKKSVAFSARIEFFDADGNIYHLPISGCTENCILTNYDYIQHHLQTDEMVAPHDDDGTQSKKPLTQKCRLFTHPSYKYPVYLLPTKQYDDGMAKLQLNPQSKATEKAKLESDDGTSGVVEIDSSAFVDEPFVLPIPHHLAPVTPIFSDQEIRTMVQFLNANFLRNPIKNFPHDFSDALGKPLYELLDVVCTKKPPSMPSASSLKASSAKGASAPTKKELQVQYVVQYGELLKFLKSYGAMLHDVLPEHLLTQELYIRAGEDPRVDPALFSSPAFLTMKFLQRRHALEKEWRVVSSTAWMKVIYQVVKCFLLYRINWKNYQQQQASAMERTAVPFVIQPRSCQGSNVYSESEMVLLQWICDNVRSKAPPPPADHIVPEASLLDFKKDLQDGRLLFHLLTAHIPTLTADLAEYRCFRWESQPKKPLTAQQLKHNTSTLLTALVSFGVDFGLLEEAFLLEMNAREIILLLLHLYQMLPQFIPKATIEFKGILGQAMEKSIELKNPSNKLIRYQVFLDTGATNTAATSQSTEFTIESSQLTLEPGKVVPFVVTFNPRFSRKVTARLVFQSIREVSVGNSSFGATMVFLLESNIVSRKPVRVIQIEANTYDKKVEEIVIENQFPASASYKLAMIQTLSSIASSGSVMPQPTGPTSTTTNRKRTVQQAGGIKDSVNGPGSASSFGSRKAITQQPRRDEVDSAWCICSQHPFYLPEFGISGSASGNGFSDANGPNGAAVVTIRQQGSASIKLEFLPLQPGSYKCQLLFLDEKIGEFMYEIQALAHLPTSLETLEFQCEANAGSTNRFHFFRELSVPSKNPSLARALASFVERSNGLLKTKLKEGLKKCEENHHTAFCIEFNSPYFVSVHNELTMTTVPKQGNAKAVSNGSSTGSDPGSARAEAPETTPAAGSKPGAGGKANQAKLTTPRGNPGVVVPNTVLIDFQPKGAGVYACKLLLRSHNTVCGSADLRVYDLHAKVKEPNIKTLLDFVAPARHSIVQEIPLANNSDSMWQLRAVFGANGSMFSGPATIQVPPKKHVNYPLTFTPKWISQEKVNLVLINPATQQQFEFELNGCGEEPLAQDHVVLTCQARTSIVHEFDVLSFKTDPPGAQTYKVESDLRDVVGASTVTVPTVGGSVRYPLTFSPLVSGTYFGSITFTNTQNNEYLWYTIEANVSPPEPETTLDMQAAVRSAIGVEISLENPLDHAVTFTIELRGDGLMGPSKFELPAKQTGVYELVYCPVLQLSNQIGAILFSNEEIGQFWYRLNLTADEAQPTELEDMSCAVGDVCAQPIILQNPSDKDLTLQFRITNTRNFSIKGSTESDAKVLLPAFGQASVVVEYTPSSLSEFESSRIVFFSPHVVSDWEFHVKGKGKAPSVMKPIVVSARVSEGASTLFTFKNPFADALTVDVKLLSEEEREKYDALLKKRGPQWQEQHEQGEDGKKRKAGVFDILLKKSRITLESFGHLQVPISFIPQYVSEAHAEIIIRGRDHYAELEWRYPIRGVAEAPLHPRSIVLACQARDSIDRWIACELLAAPPGMSVQKEQFSIEWDITAERFGPLSSVNAIERSLAVSAVPIEPTTNAYDDSPLTPVLLYQIRFDPLRPYRGSIYLIVTKKTGGRWKFDVSLDVSDPPVDDVITIESTLNQTSSISFHLRNQFREPAHFQAEFSAGSSSAFTVYPSAGVLPPYGSAEAVTFVVSFTPTGYGKMQSGQLIILTEEMQWTFNVKGTYPDFASSSKASSLTSSASRQRLGMEGSSPATTNSSTSPSSSNSKKSWRKK</sequence>
<comment type="subcellular location">
    <subcellularLocation>
        <location evidence="1">Cell projection</location>
        <location evidence="1">Cilium</location>
    </subcellularLocation>
    <subcellularLocation>
        <location evidence="2">Cytoplasm</location>
    </subcellularLocation>
</comment>
<dbReference type="Proteomes" id="UP001146120">
    <property type="component" value="Unassembled WGS sequence"/>
</dbReference>
<organism evidence="10 11">
    <name type="scientific">Lagenidium giganteum</name>
    <dbReference type="NCBI Taxonomy" id="4803"/>
    <lineage>
        <taxon>Eukaryota</taxon>
        <taxon>Sar</taxon>
        <taxon>Stramenopiles</taxon>
        <taxon>Oomycota</taxon>
        <taxon>Peronosporomycetes</taxon>
        <taxon>Pythiales</taxon>
        <taxon>Pythiaceae</taxon>
    </lineage>
</organism>
<feature type="region of interest" description="Disordered" evidence="7">
    <location>
        <begin position="918"/>
        <end position="939"/>
    </location>
</feature>
<name>A0AAV2YHT3_9STRA</name>
<dbReference type="InterPro" id="IPR001715">
    <property type="entry name" value="CH_dom"/>
</dbReference>
<feature type="domain" description="Calponin-homology (CH)" evidence="8">
    <location>
        <begin position="1839"/>
        <end position="1966"/>
    </location>
</feature>
<feature type="domain" description="MSP" evidence="9">
    <location>
        <begin position="3113"/>
        <end position="3264"/>
    </location>
</feature>
<evidence type="ECO:0008006" key="12">
    <source>
        <dbReference type="Google" id="ProtNLM"/>
    </source>
</evidence>
<dbReference type="Pfam" id="PF26579">
    <property type="entry name" value="Ig_CFAP47"/>
    <property type="match status" value="1"/>
</dbReference>
<dbReference type="InterPro" id="IPR056305">
    <property type="entry name" value="Ig_CFAP65_10th"/>
</dbReference>
<feature type="compositionally biased region" description="Polar residues" evidence="7">
    <location>
        <begin position="2363"/>
        <end position="2379"/>
    </location>
</feature>
<evidence type="ECO:0000256" key="3">
    <source>
        <dbReference type="ARBA" id="ARBA00022490"/>
    </source>
</evidence>
<feature type="region of interest" description="Disordered" evidence="7">
    <location>
        <begin position="2129"/>
        <end position="2177"/>
    </location>
</feature>
<reference evidence="10" key="2">
    <citation type="journal article" date="2023" name="Microbiol Resour">
        <title>Decontamination and Annotation of the Draft Genome Sequence of the Oomycete Lagenidium giganteum ARSEF 373.</title>
        <authorList>
            <person name="Morgan W.R."/>
            <person name="Tartar A."/>
        </authorList>
    </citation>
    <scope>NUCLEOTIDE SEQUENCE</scope>
    <source>
        <strain evidence="10">ARSEF 373</strain>
    </source>
</reference>
<dbReference type="Pfam" id="PF24291">
    <property type="entry name" value="Ig_CFAP65"/>
    <property type="match status" value="1"/>
</dbReference>
<dbReference type="InterPro" id="IPR056343">
    <property type="entry name" value="CFAP47_dom"/>
</dbReference>
<feature type="region of interest" description="Disordered" evidence="7">
    <location>
        <begin position="2363"/>
        <end position="2415"/>
    </location>
</feature>
<dbReference type="GO" id="GO:0060271">
    <property type="term" value="P:cilium assembly"/>
    <property type="evidence" value="ECO:0007669"/>
    <property type="project" value="TreeGrafter"/>
</dbReference>
<dbReference type="InterPro" id="IPR058952">
    <property type="entry name" value="Ig_CFAP47"/>
</dbReference>
<feature type="compositionally biased region" description="Low complexity" evidence="7">
    <location>
        <begin position="323"/>
        <end position="343"/>
    </location>
</feature>
<evidence type="ECO:0000259" key="9">
    <source>
        <dbReference type="PROSITE" id="PS50202"/>
    </source>
</evidence>
<dbReference type="Gene3D" id="2.60.40.10">
    <property type="entry name" value="Immunoglobulins"/>
    <property type="match status" value="9"/>
</dbReference>
<feature type="region of interest" description="Disordered" evidence="7">
    <location>
        <begin position="3219"/>
        <end position="3264"/>
    </location>
</feature>
<evidence type="ECO:0000256" key="6">
    <source>
        <dbReference type="PROSITE-ProRule" id="PRU00087"/>
    </source>
</evidence>
<gene>
    <name evidence="10" type="ORF">N0F65_002985</name>
</gene>
<dbReference type="EMBL" id="DAKRPA010000372">
    <property type="protein sequence ID" value="DAZ92873.1"/>
    <property type="molecule type" value="Genomic_DNA"/>
</dbReference>
<evidence type="ECO:0000256" key="1">
    <source>
        <dbReference type="ARBA" id="ARBA00004138"/>
    </source>
</evidence>
<dbReference type="PANTHER" id="PTHR45912:SF3">
    <property type="entry name" value="CILIA- AND FLAGELLA-ASSOCIATED PROTEIN 47"/>
    <property type="match status" value="1"/>
</dbReference>
<feature type="compositionally biased region" description="Polar residues" evidence="7">
    <location>
        <begin position="2129"/>
        <end position="2144"/>
    </location>
</feature>
<dbReference type="InterPro" id="IPR053879">
    <property type="entry name" value="HYDIN_VesB_CFA65-like_Ig"/>
</dbReference>
<evidence type="ECO:0000259" key="8">
    <source>
        <dbReference type="PROSITE" id="PS50021"/>
    </source>
</evidence>
<keyword evidence="4" id="KW-0969">Cilium</keyword>
<dbReference type="Pfam" id="PF14874">
    <property type="entry name" value="PapD-like"/>
    <property type="match status" value="1"/>
</dbReference>
<dbReference type="GO" id="GO:0005737">
    <property type="term" value="C:cytoplasm"/>
    <property type="evidence" value="ECO:0007669"/>
    <property type="project" value="UniProtKB-SubCell"/>
</dbReference>
<dbReference type="InterPro" id="IPR013783">
    <property type="entry name" value="Ig-like_fold"/>
</dbReference>
<reference evidence="10" key="1">
    <citation type="submission" date="2022-11" db="EMBL/GenBank/DDBJ databases">
        <authorList>
            <person name="Morgan W.R."/>
            <person name="Tartar A."/>
        </authorList>
    </citation>
    <scope>NUCLEOTIDE SEQUENCE</scope>
    <source>
        <strain evidence="10">ARSEF 373</strain>
    </source>
</reference>
<feature type="compositionally biased region" description="Polar residues" evidence="7">
    <location>
        <begin position="2162"/>
        <end position="2177"/>
    </location>
</feature>
<dbReference type="InterPro" id="IPR036872">
    <property type="entry name" value="CH_dom_sf"/>
</dbReference>
<feature type="compositionally biased region" description="Low complexity" evidence="7">
    <location>
        <begin position="2388"/>
        <end position="2397"/>
    </location>
</feature>
<comment type="caution">
    <text evidence="10">The sequence shown here is derived from an EMBL/GenBank/DDBJ whole genome shotgun (WGS) entry which is preliminary data.</text>
</comment>
<dbReference type="InterPro" id="IPR017868">
    <property type="entry name" value="Filamin/ABP280_repeat-like"/>
</dbReference>
<dbReference type="GO" id="GO:0005929">
    <property type="term" value="C:cilium"/>
    <property type="evidence" value="ECO:0007669"/>
    <property type="project" value="UniProtKB-SubCell"/>
</dbReference>
<keyword evidence="11" id="KW-1185">Reference proteome</keyword>
<evidence type="ECO:0000256" key="2">
    <source>
        <dbReference type="ARBA" id="ARBA00004496"/>
    </source>
</evidence>
<protein>
    <recommendedName>
        <fullName evidence="12">Calponin-homology (CH) domain-containing protein</fullName>
    </recommendedName>
</protein>
<feature type="repeat" description="Filamin" evidence="6">
    <location>
        <begin position="2150"/>
        <end position="2266"/>
    </location>
</feature>
<keyword evidence="3" id="KW-0963">Cytoplasm</keyword>
<dbReference type="PROSITE" id="PS50194">
    <property type="entry name" value="FILAMIN_REPEAT"/>
    <property type="match status" value="1"/>
</dbReference>
<accession>A0AAV2YHT3</accession>
<keyword evidence="5" id="KW-0966">Cell projection</keyword>
<dbReference type="Pfam" id="PF22544">
    <property type="entry name" value="HYDIN_VesB_CFA65-like_Ig"/>
    <property type="match status" value="1"/>
</dbReference>
<dbReference type="InterPro" id="IPR000535">
    <property type="entry name" value="MSP_dom"/>
</dbReference>
<evidence type="ECO:0000313" key="10">
    <source>
        <dbReference type="EMBL" id="DAZ92873.1"/>
    </source>
</evidence>
<dbReference type="PANTHER" id="PTHR45912">
    <property type="entry name" value="CILIA- AND FLAGELLA-ASSOCIATED PROTEIN 47"/>
    <property type="match status" value="1"/>
</dbReference>
<feature type="region of interest" description="Disordered" evidence="7">
    <location>
        <begin position="323"/>
        <end position="366"/>
    </location>
</feature>
<dbReference type="PROSITE" id="PS50202">
    <property type="entry name" value="MSP"/>
    <property type="match status" value="1"/>
</dbReference>
<feature type="compositionally biased region" description="Low complexity" evidence="7">
    <location>
        <begin position="3219"/>
        <end position="3232"/>
    </location>
</feature>
<evidence type="ECO:0000256" key="4">
    <source>
        <dbReference type="ARBA" id="ARBA00023069"/>
    </source>
</evidence>
<dbReference type="PROSITE" id="PS50021">
    <property type="entry name" value="CH"/>
    <property type="match status" value="1"/>
</dbReference>
<evidence type="ECO:0000256" key="7">
    <source>
        <dbReference type="SAM" id="MobiDB-lite"/>
    </source>
</evidence>
<evidence type="ECO:0000256" key="5">
    <source>
        <dbReference type="ARBA" id="ARBA00023273"/>
    </source>
</evidence>
<dbReference type="Pfam" id="PF24529">
    <property type="entry name" value="CFAP47"/>
    <property type="match status" value="1"/>
</dbReference>